<accession>A0AAV3YUW8</accession>
<comment type="caution">
    <text evidence="2">The sequence shown here is derived from an EMBL/GenBank/DDBJ whole genome shotgun (WGS) entry which is preliminary data.</text>
</comment>
<proteinExistence type="predicted"/>
<feature type="compositionally biased region" description="Polar residues" evidence="1">
    <location>
        <begin position="13"/>
        <end position="23"/>
    </location>
</feature>
<reference evidence="2 3" key="1">
    <citation type="journal article" date="2021" name="Elife">
        <title>Chloroplast acquisition without the gene transfer in kleptoplastic sea slugs, Plakobranchus ocellatus.</title>
        <authorList>
            <person name="Maeda T."/>
            <person name="Takahashi S."/>
            <person name="Yoshida T."/>
            <person name="Shimamura S."/>
            <person name="Takaki Y."/>
            <person name="Nagai Y."/>
            <person name="Toyoda A."/>
            <person name="Suzuki Y."/>
            <person name="Arimoto A."/>
            <person name="Ishii H."/>
            <person name="Satoh N."/>
            <person name="Nishiyama T."/>
            <person name="Hasebe M."/>
            <person name="Maruyama T."/>
            <person name="Minagawa J."/>
            <person name="Obokata J."/>
            <person name="Shigenobu S."/>
        </authorList>
    </citation>
    <scope>NUCLEOTIDE SEQUENCE [LARGE SCALE GENOMIC DNA]</scope>
</reference>
<evidence type="ECO:0000313" key="3">
    <source>
        <dbReference type="Proteomes" id="UP000735302"/>
    </source>
</evidence>
<keyword evidence="3" id="KW-1185">Reference proteome</keyword>
<organism evidence="2 3">
    <name type="scientific">Plakobranchus ocellatus</name>
    <dbReference type="NCBI Taxonomy" id="259542"/>
    <lineage>
        <taxon>Eukaryota</taxon>
        <taxon>Metazoa</taxon>
        <taxon>Spiralia</taxon>
        <taxon>Lophotrochozoa</taxon>
        <taxon>Mollusca</taxon>
        <taxon>Gastropoda</taxon>
        <taxon>Heterobranchia</taxon>
        <taxon>Euthyneura</taxon>
        <taxon>Panpulmonata</taxon>
        <taxon>Sacoglossa</taxon>
        <taxon>Placobranchoidea</taxon>
        <taxon>Plakobranchidae</taxon>
        <taxon>Plakobranchus</taxon>
    </lineage>
</organism>
<dbReference type="AlphaFoldDB" id="A0AAV3YUW8"/>
<dbReference type="Proteomes" id="UP000735302">
    <property type="component" value="Unassembled WGS sequence"/>
</dbReference>
<protein>
    <submittedName>
        <fullName evidence="2">Uncharacterized protein</fullName>
    </submittedName>
</protein>
<sequence length="99" mass="10971">MYPHKGFQPSYGEGQNNDRGSGCHSQVQGFFTHLIHISHMNSSLASASNLCRTFFLHVAGNPSSSNSTATNLNPVLWRDITSTRSSHSEINIMFTTPRF</sequence>
<evidence type="ECO:0000313" key="2">
    <source>
        <dbReference type="EMBL" id="GFN86974.1"/>
    </source>
</evidence>
<name>A0AAV3YUW8_9GAST</name>
<evidence type="ECO:0000256" key="1">
    <source>
        <dbReference type="SAM" id="MobiDB-lite"/>
    </source>
</evidence>
<dbReference type="EMBL" id="BLXT01001645">
    <property type="protein sequence ID" value="GFN86974.1"/>
    <property type="molecule type" value="Genomic_DNA"/>
</dbReference>
<gene>
    <name evidence="2" type="ORF">PoB_001348000</name>
</gene>
<feature type="region of interest" description="Disordered" evidence="1">
    <location>
        <begin position="1"/>
        <end position="23"/>
    </location>
</feature>